<dbReference type="Proteomes" id="UP000595140">
    <property type="component" value="Unassembled WGS sequence"/>
</dbReference>
<evidence type="ECO:0000256" key="1">
    <source>
        <dbReference type="SAM" id="MobiDB-lite"/>
    </source>
</evidence>
<accession>A0A484MK14</accession>
<feature type="region of interest" description="Disordered" evidence="1">
    <location>
        <begin position="218"/>
        <end position="244"/>
    </location>
</feature>
<protein>
    <submittedName>
        <fullName evidence="2">Uncharacterized protein</fullName>
    </submittedName>
</protein>
<gene>
    <name evidence="2" type="ORF">CCAM_LOCUS30918</name>
</gene>
<dbReference type="PANTHER" id="PTHR47169:SF2">
    <property type="entry name" value="OS01G0541250 PROTEIN"/>
    <property type="match status" value="1"/>
</dbReference>
<dbReference type="OrthoDB" id="1856392at2759"/>
<dbReference type="PANTHER" id="PTHR47169">
    <property type="entry name" value="OS01G0541250 PROTEIN"/>
    <property type="match status" value="1"/>
</dbReference>
<keyword evidence="3" id="KW-1185">Reference proteome</keyword>
<evidence type="ECO:0000313" key="2">
    <source>
        <dbReference type="EMBL" id="VFQ89142.1"/>
    </source>
</evidence>
<organism evidence="2 3">
    <name type="scientific">Cuscuta campestris</name>
    <dbReference type="NCBI Taxonomy" id="132261"/>
    <lineage>
        <taxon>Eukaryota</taxon>
        <taxon>Viridiplantae</taxon>
        <taxon>Streptophyta</taxon>
        <taxon>Embryophyta</taxon>
        <taxon>Tracheophyta</taxon>
        <taxon>Spermatophyta</taxon>
        <taxon>Magnoliopsida</taxon>
        <taxon>eudicotyledons</taxon>
        <taxon>Gunneridae</taxon>
        <taxon>Pentapetalae</taxon>
        <taxon>asterids</taxon>
        <taxon>lamiids</taxon>
        <taxon>Solanales</taxon>
        <taxon>Convolvulaceae</taxon>
        <taxon>Cuscuteae</taxon>
        <taxon>Cuscuta</taxon>
        <taxon>Cuscuta subgen. Grammica</taxon>
        <taxon>Cuscuta sect. Cleistogrammica</taxon>
    </lineage>
</organism>
<evidence type="ECO:0000313" key="3">
    <source>
        <dbReference type="Proteomes" id="UP000595140"/>
    </source>
</evidence>
<reference evidence="2 3" key="1">
    <citation type="submission" date="2018-04" db="EMBL/GenBank/DDBJ databases">
        <authorList>
            <person name="Vogel A."/>
        </authorList>
    </citation>
    <scope>NUCLEOTIDE SEQUENCE [LARGE SCALE GENOMIC DNA]</scope>
</reference>
<dbReference type="EMBL" id="OOIL02003726">
    <property type="protein sequence ID" value="VFQ89142.1"/>
    <property type="molecule type" value="Genomic_DNA"/>
</dbReference>
<sequence>MKTVSNIWQIAKAQLESGLPIDVQCHWKGSCGRKRVLVDMEKMAAIPLSRRKNMCALSFAMEVSKSTVHRWLKHKDIRRHLSAIKPYLCESEEPDPYRTTQSKSFIPKIMFLAAVGRPRYGEGGDVLWDGKIGIFPFTFEEAAQRGAIPDSSNTKTYLASMEEQFKATSKAHASTLILKMVTTKYDGNNSIREQIMMMNDMAPIKPLLRRVPADISGAAADGRQTRTGGGIISGERSAVAPGRG</sequence>
<name>A0A484MK14_9ASTE</name>
<proteinExistence type="predicted"/>
<dbReference type="AlphaFoldDB" id="A0A484MK14"/>